<dbReference type="SUPFAM" id="SSF143575">
    <property type="entry name" value="GAS2 domain-like"/>
    <property type="match status" value="1"/>
</dbReference>
<gene>
    <name evidence="6" type="ORF">L249_4818</name>
</gene>
<feature type="region of interest" description="Disordered" evidence="4">
    <location>
        <begin position="732"/>
        <end position="798"/>
    </location>
</feature>
<evidence type="ECO:0000313" key="6">
    <source>
        <dbReference type="EMBL" id="RCI08707.1"/>
    </source>
</evidence>
<dbReference type="GO" id="GO:0005856">
    <property type="term" value="C:cytoskeleton"/>
    <property type="evidence" value="ECO:0007669"/>
    <property type="project" value="UniProtKB-SubCell"/>
</dbReference>
<sequence length="852" mass="91744">MADQQPPARFRPHHVKRHSIFAASKDDLLARLAPPTAVEALSAPAGALSASLDAAPSPDRDLAMRAALFSRRVWEWLVELQAWTWPSTLDQAAFLNVGLSAAEAAQYANRVDQIGRDLDRLDVEEIKKHVLANHVLPLSRSTTPAADSDLSSLSSASSFIKMDDLTAVITTIVMQALPNLARLSSLLRLWIIRLRVLREVSPFLYALEHAETHLASAVAGDTTERKDVETTLAATVAEPARILDYMLDCLEGMPDTLPDVWIDRVEALERDYTDWAAARERNVLSAQAKHLSDGAAADDSAIASPGPGELRTTSWQADGPNDEFETGRGLRGNALDDGEAGGESLASTPESLSRVGTRHGEHHGSIVPPHCRLPMATVQGHGTLDELTAEDTWPMSSRAVEEDDDGSGLPPLRMSDSRQSLNSQASTLIFSGFGALSSSPPDMSTSPAVRLEDADLADDSPLHRRGKTGADDLLFLKSPADESFADDFDDIMSVMEDGTSYTLRSESGGDDDQQLQQQISNIIDAMPAAKIKLASEPVILNPPDLQLPRLRTAVSREGVCRSASNLSTVSSSRAATATPSFTLSPAKHCRPRHRRVHQEIKVYHLSRSTGEPPIKLFIRCVGEHGERVMVRVGGGWADLSEYLKAYASHHGRRSNKHASRVDICREVVSASTPTSHQSFFTSSPITRPGSAAAMTTTMTTTTTTTTKAAADDIVSPATPLQVRKMRALEAAYPMGGSRRRPWTPLGSGPASAPPTGETEPSSADSMRSSRSSWFEDEDDSSFLGLAGPSGRKVEMTDENRAWVESVKEKVRIASGSASLLPATAAVQGGRFGELGSVGSTRRLFPGGAGRRR</sequence>
<dbReference type="Proteomes" id="UP000253664">
    <property type="component" value="Unassembled WGS sequence"/>
</dbReference>
<name>A0A367L2S6_9HYPO</name>
<dbReference type="PROSITE" id="PS51460">
    <property type="entry name" value="GAR"/>
    <property type="match status" value="1"/>
</dbReference>
<dbReference type="AlphaFoldDB" id="A0A367L2S6"/>
<feature type="region of interest" description="Disordered" evidence="4">
    <location>
        <begin position="391"/>
        <end position="420"/>
    </location>
</feature>
<protein>
    <recommendedName>
        <fullName evidence="5">GAR domain-containing protein</fullName>
    </recommendedName>
</protein>
<organism evidence="6 7">
    <name type="scientific">Ophiocordyceps polyrhachis-furcata BCC 54312</name>
    <dbReference type="NCBI Taxonomy" id="1330021"/>
    <lineage>
        <taxon>Eukaryota</taxon>
        <taxon>Fungi</taxon>
        <taxon>Dikarya</taxon>
        <taxon>Ascomycota</taxon>
        <taxon>Pezizomycotina</taxon>
        <taxon>Sordariomycetes</taxon>
        <taxon>Hypocreomycetidae</taxon>
        <taxon>Hypocreales</taxon>
        <taxon>Ophiocordycipitaceae</taxon>
        <taxon>Ophiocordyceps</taxon>
    </lineage>
</organism>
<feature type="compositionally biased region" description="Low complexity" evidence="4">
    <location>
        <begin position="294"/>
        <end position="304"/>
    </location>
</feature>
<dbReference type="InterPro" id="IPR036534">
    <property type="entry name" value="GAR_dom_sf"/>
</dbReference>
<dbReference type="GO" id="GO:0008017">
    <property type="term" value="F:microtubule binding"/>
    <property type="evidence" value="ECO:0007669"/>
    <property type="project" value="InterPro"/>
</dbReference>
<evidence type="ECO:0000259" key="5">
    <source>
        <dbReference type="PROSITE" id="PS51460"/>
    </source>
</evidence>
<evidence type="ECO:0000256" key="4">
    <source>
        <dbReference type="SAM" id="MobiDB-lite"/>
    </source>
</evidence>
<keyword evidence="3" id="KW-0206">Cytoskeleton</keyword>
<dbReference type="OrthoDB" id="5409589at2759"/>
<evidence type="ECO:0000256" key="3">
    <source>
        <dbReference type="ARBA" id="ARBA00023212"/>
    </source>
</evidence>
<dbReference type="Pfam" id="PF02187">
    <property type="entry name" value="GAS2"/>
    <property type="match status" value="1"/>
</dbReference>
<feature type="region of interest" description="Disordered" evidence="4">
    <location>
        <begin position="830"/>
        <end position="852"/>
    </location>
</feature>
<proteinExistence type="predicted"/>
<feature type="compositionally biased region" description="Low complexity" evidence="4">
    <location>
        <begin position="761"/>
        <end position="772"/>
    </location>
</feature>
<dbReference type="InterPro" id="IPR003108">
    <property type="entry name" value="GAR_dom"/>
</dbReference>
<reference evidence="6 7" key="1">
    <citation type="journal article" date="2015" name="BMC Genomics">
        <title>Insights from the genome of Ophiocordyceps polyrhachis-furcata to pathogenicity and host specificity in insect fungi.</title>
        <authorList>
            <person name="Wichadakul D."/>
            <person name="Kobmoo N."/>
            <person name="Ingsriswang S."/>
            <person name="Tangphatsornruang S."/>
            <person name="Chantasingh D."/>
            <person name="Luangsa-ard J.J."/>
            <person name="Eurwilaichitr L."/>
        </authorList>
    </citation>
    <scope>NUCLEOTIDE SEQUENCE [LARGE SCALE GENOMIC DNA]</scope>
    <source>
        <strain evidence="6 7">BCC 54312</strain>
    </source>
</reference>
<comment type="caution">
    <text evidence="6">The sequence shown here is derived from an EMBL/GenBank/DDBJ whole genome shotgun (WGS) entry which is preliminary data.</text>
</comment>
<feature type="domain" description="GAR" evidence="5">
    <location>
        <begin position="572"/>
        <end position="650"/>
    </location>
</feature>
<evidence type="ECO:0000313" key="7">
    <source>
        <dbReference type="Proteomes" id="UP000253664"/>
    </source>
</evidence>
<evidence type="ECO:0000256" key="2">
    <source>
        <dbReference type="ARBA" id="ARBA00022490"/>
    </source>
</evidence>
<accession>A0A367L2S6</accession>
<keyword evidence="7" id="KW-1185">Reference proteome</keyword>
<dbReference type="EMBL" id="LKCN02000018">
    <property type="protein sequence ID" value="RCI08707.1"/>
    <property type="molecule type" value="Genomic_DNA"/>
</dbReference>
<dbReference type="Gene3D" id="3.30.920.20">
    <property type="entry name" value="Gas2-like domain"/>
    <property type="match status" value="1"/>
</dbReference>
<evidence type="ECO:0000256" key="1">
    <source>
        <dbReference type="ARBA" id="ARBA00004245"/>
    </source>
</evidence>
<dbReference type="STRING" id="1330021.A0A367L2S6"/>
<feature type="region of interest" description="Disordered" evidence="4">
    <location>
        <begin position="294"/>
        <end position="371"/>
    </location>
</feature>
<comment type="subcellular location">
    <subcellularLocation>
        <location evidence="1">Cytoplasm</location>
        <location evidence="1">Cytoskeleton</location>
    </subcellularLocation>
</comment>
<keyword evidence="2" id="KW-0963">Cytoplasm</keyword>